<comment type="caution">
    <text evidence="7">The sequence shown here is derived from an EMBL/GenBank/DDBJ whole genome shotgun (WGS) entry which is preliminary data.</text>
</comment>
<proteinExistence type="predicted"/>
<dbReference type="Proteomes" id="UP000467132">
    <property type="component" value="Unassembled WGS sequence"/>
</dbReference>
<evidence type="ECO:0000313" key="7">
    <source>
        <dbReference type="EMBL" id="NBI06670.1"/>
    </source>
</evidence>
<dbReference type="InterPro" id="IPR045584">
    <property type="entry name" value="Pilin-like"/>
</dbReference>
<dbReference type="GO" id="GO:0016020">
    <property type="term" value="C:membrane"/>
    <property type="evidence" value="ECO:0007669"/>
    <property type="project" value="UniProtKB-SubCell"/>
</dbReference>
<comment type="subcellular location">
    <subcellularLocation>
        <location evidence="1">Membrane</location>
        <topology evidence="1">Single-pass membrane protein</topology>
    </subcellularLocation>
</comment>
<dbReference type="Gene3D" id="3.30.700.10">
    <property type="entry name" value="Glycoprotein, Type 4 Pilin"/>
    <property type="match status" value="1"/>
</dbReference>
<gene>
    <name evidence="7" type="ORF">D3Z33_07320</name>
</gene>
<dbReference type="NCBIfam" id="TIGR02532">
    <property type="entry name" value="IV_pilin_GFxxxE"/>
    <property type="match status" value="1"/>
</dbReference>
<sequence length="120" mass="13128">MLKWINKKIKKDNKGFTLVELIVVLAILGIIAAITVPKYLDIQENARIKADDATAKTIEKAAELYIAEKNADSTPTIDNLVTDGYLENSPMPQQKGATGFTITLNDGIVNVEVNKPTTNK</sequence>
<keyword evidence="5 6" id="KW-0472">Membrane</keyword>
<organism evidence="7 8">
    <name type="scientific">Senegalia massiliensis</name>
    <dbReference type="NCBI Taxonomy" id="1720316"/>
    <lineage>
        <taxon>Bacteria</taxon>
        <taxon>Bacillati</taxon>
        <taxon>Bacillota</taxon>
        <taxon>Clostridia</taxon>
        <taxon>Eubacteriales</taxon>
        <taxon>Clostridiaceae</taxon>
        <taxon>Senegalia</taxon>
    </lineage>
</organism>
<evidence type="ECO:0000256" key="3">
    <source>
        <dbReference type="ARBA" id="ARBA00022692"/>
    </source>
</evidence>
<evidence type="ECO:0000256" key="2">
    <source>
        <dbReference type="ARBA" id="ARBA00022481"/>
    </source>
</evidence>
<evidence type="ECO:0000256" key="6">
    <source>
        <dbReference type="SAM" id="Phobius"/>
    </source>
</evidence>
<evidence type="ECO:0000313" key="8">
    <source>
        <dbReference type="Proteomes" id="UP000467132"/>
    </source>
</evidence>
<accession>A0A845QX14</accession>
<protein>
    <submittedName>
        <fullName evidence="7">Prepilin-type N-terminal cleavage/methylation domain-containing protein</fullName>
    </submittedName>
</protein>
<feature type="transmembrane region" description="Helical" evidence="6">
    <location>
        <begin position="21"/>
        <end position="40"/>
    </location>
</feature>
<reference evidence="7 8" key="1">
    <citation type="submission" date="2018-08" db="EMBL/GenBank/DDBJ databases">
        <title>Murine metabolic-syndrome-specific gut microbial biobank.</title>
        <authorList>
            <person name="Liu C."/>
        </authorList>
    </citation>
    <scope>NUCLEOTIDE SEQUENCE [LARGE SCALE GENOMIC DNA]</scope>
    <source>
        <strain evidence="7 8">583</strain>
    </source>
</reference>
<keyword evidence="3 6" id="KW-0812">Transmembrane</keyword>
<dbReference type="PROSITE" id="PS00409">
    <property type="entry name" value="PROKAR_NTER_METHYL"/>
    <property type="match status" value="1"/>
</dbReference>
<dbReference type="AlphaFoldDB" id="A0A845QX14"/>
<dbReference type="PANTHER" id="PTHR30093">
    <property type="entry name" value="GENERAL SECRETION PATHWAY PROTEIN G"/>
    <property type="match status" value="1"/>
</dbReference>
<dbReference type="EMBL" id="QXXA01000007">
    <property type="protein sequence ID" value="NBI06670.1"/>
    <property type="molecule type" value="Genomic_DNA"/>
</dbReference>
<evidence type="ECO:0000256" key="1">
    <source>
        <dbReference type="ARBA" id="ARBA00004167"/>
    </source>
</evidence>
<evidence type="ECO:0000256" key="5">
    <source>
        <dbReference type="ARBA" id="ARBA00023136"/>
    </source>
</evidence>
<dbReference type="Pfam" id="PF07963">
    <property type="entry name" value="N_methyl"/>
    <property type="match status" value="1"/>
</dbReference>
<keyword evidence="8" id="KW-1185">Reference proteome</keyword>
<dbReference type="RefSeq" id="WP_160197152.1">
    <property type="nucleotide sequence ID" value="NZ_QXXA01000007.1"/>
</dbReference>
<dbReference type="PANTHER" id="PTHR30093:SF44">
    <property type="entry name" value="TYPE II SECRETION SYSTEM CORE PROTEIN G"/>
    <property type="match status" value="1"/>
</dbReference>
<dbReference type="InterPro" id="IPR012902">
    <property type="entry name" value="N_methyl_site"/>
</dbReference>
<dbReference type="SUPFAM" id="SSF54523">
    <property type="entry name" value="Pili subunits"/>
    <property type="match status" value="1"/>
</dbReference>
<keyword evidence="2" id="KW-0488">Methylation</keyword>
<keyword evidence="4 6" id="KW-1133">Transmembrane helix</keyword>
<name>A0A845QX14_9CLOT</name>
<evidence type="ECO:0000256" key="4">
    <source>
        <dbReference type="ARBA" id="ARBA00022989"/>
    </source>
</evidence>